<keyword evidence="3" id="KW-1185">Reference proteome</keyword>
<evidence type="ECO:0000256" key="1">
    <source>
        <dbReference type="SAM" id="SignalP"/>
    </source>
</evidence>
<feature type="signal peptide" evidence="1">
    <location>
        <begin position="1"/>
        <end position="21"/>
    </location>
</feature>
<evidence type="ECO:0000313" key="2">
    <source>
        <dbReference type="EMBL" id="GMR55185.1"/>
    </source>
</evidence>
<accession>A0AAN5I8P3</accession>
<dbReference type="Proteomes" id="UP001328107">
    <property type="component" value="Unassembled WGS sequence"/>
</dbReference>
<feature type="chain" id="PRO_5042848776" evidence="1">
    <location>
        <begin position="22"/>
        <end position="95"/>
    </location>
</feature>
<reference evidence="3" key="1">
    <citation type="submission" date="2022-10" db="EMBL/GenBank/DDBJ databases">
        <title>Genome assembly of Pristionchus species.</title>
        <authorList>
            <person name="Yoshida K."/>
            <person name="Sommer R.J."/>
        </authorList>
    </citation>
    <scope>NUCLEOTIDE SEQUENCE [LARGE SCALE GENOMIC DNA]</scope>
    <source>
        <strain evidence="3">RS5460</strain>
    </source>
</reference>
<sequence length="95" mass="10867">MRTVVVLLIILQLSFCSYSDSNHPCIDEEEREREEREDKATQECRSCQPITISAEDNCKIGYECDPELQMTANILTDHDCACSEMRCADKDVSPF</sequence>
<dbReference type="EMBL" id="BTRK01000005">
    <property type="protein sequence ID" value="GMR55185.1"/>
    <property type="molecule type" value="Genomic_DNA"/>
</dbReference>
<evidence type="ECO:0000313" key="3">
    <source>
        <dbReference type="Proteomes" id="UP001328107"/>
    </source>
</evidence>
<dbReference type="AlphaFoldDB" id="A0AAN5I8P3"/>
<keyword evidence="1" id="KW-0732">Signal</keyword>
<proteinExistence type="predicted"/>
<name>A0AAN5I8P3_9BILA</name>
<protein>
    <submittedName>
        <fullName evidence="2">Uncharacterized protein</fullName>
    </submittedName>
</protein>
<organism evidence="2 3">
    <name type="scientific">Pristionchus mayeri</name>
    <dbReference type="NCBI Taxonomy" id="1317129"/>
    <lineage>
        <taxon>Eukaryota</taxon>
        <taxon>Metazoa</taxon>
        <taxon>Ecdysozoa</taxon>
        <taxon>Nematoda</taxon>
        <taxon>Chromadorea</taxon>
        <taxon>Rhabditida</taxon>
        <taxon>Rhabditina</taxon>
        <taxon>Diplogasteromorpha</taxon>
        <taxon>Diplogasteroidea</taxon>
        <taxon>Neodiplogasteridae</taxon>
        <taxon>Pristionchus</taxon>
    </lineage>
</organism>
<gene>
    <name evidence="2" type="ORF">PMAYCL1PPCAC_25380</name>
</gene>
<comment type="caution">
    <text evidence="2">The sequence shown here is derived from an EMBL/GenBank/DDBJ whole genome shotgun (WGS) entry which is preliminary data.</text>
</comment>